<reference evidence="2" key="1">
    <citation type="submission" date="2022-08" db="EMBL/GenBank/DDBJ databases">
        <authorList>
            <person name="Zhang D."/>
        </authorList>
    </citation>
    <scope>NUCLEOTIDE SEQUENCE</scope>
    <source>
        <strain evidence="2">XJ19-11</strain>
    </source>
</reference>
<keyword evidence="3" id="KW-1185">Reference proteome</keyword>
<evidence type="ECO:0000259" key="1">
    <source>
        <dbReference type="Pfam" id="PF00144"/>
    </source>
</evidence>
<dbReference type="SUPFAM" id="SSF56601">
    <property type="entry name" value="beta-lactamase/transpeptidase-like"/>
    <property type="match status" value="1"/>
</dbReference>
<evidence type="ECO:0000313" key="3">
    <source>
        <dbReference type="Proteomes" id="UP001142175"/>
    </source>
</evidence>
<organism evidence="2 3">
    <name type="scientific">Aquiflexum gelatinilyticum</name>
    <dbReference type="NCBI Taxonomy" id="2961943"/>
    <lineage>
        <taxon>Bacteria</taxon>
        <taxon>Pseudomonadati</taxon>
        <taxon>Bacteroidota</taxon>
        <taxon>Cytophagia</taxon>
        <taxon>Cytophagales</taxon>
        <taxon>Cyclobacteriaceae</taxon>
        <taxon>Aquiflexum</taxon>
    </lineage>
</organism>
<dbReference type="AlphaFoldDB" id="A0A9X2P652"/>
<proteinExistence type="predicted"/>
<dbReference type="InterPro" id="IPR001466">
    <property type="entry name" value="Beta-lactam-related"/>
</dbReference>
<dbReference type="PANTHER" id="PTHR46825">
    <property type="entry name" value="D-ALANYL-D-ALANINE-CARBOXYPEPTIDASE/ENDOPEPTIDASE AMPH"/>
    <property type="match status" value="1"/>
</dbReference>
<evidence type="ECO:0000313" key="2">
    <source>
        <dbReference type="EMBL" id="MCR9014400.1"/>
    </source>
</evidence>
<accession>A0A9X2P652</accession>
<dbReference type="InterPro" id="IPR050491">
    <property type="entry name" value="AmpC-like"/>
</dbReference>
<comment type="caution">
    <text evidence="2">The sequence shown here is derived from an EMBL/GenBank/DDBJ whole genome shotgun (WGS) entry which is preliminary data.</text>
</comment>
<dbReference type="Gene3D" id="3.40.710.10">
    <property type="entry name" value="DD-peptidase/beta-lactamase superfamily"/>
    <property type="match status" value="1"/>
</dbReference>
<dbReference type="Proteomes" id="UP001142175">
    <property type="component" value="Unassembled WGS sequence"/>
</dbReference>
<protein>
    <submittedName>
        <fullName evidence="2">Beta-lactamase family protein</fullName>
    </submittedName>
</protein>
<dbReference type="InterPro" id="IPR012338">
    <property type="entry name" value="Beta-lactam/transpept-like"/>
</dbReference>
<dbReference type="Pfam" id="PF00144">
    <property type="entry name" value="Beta-lactamase"/>
    <property type="match status" value="1"/>
</dbReference>
<sequence length="403" mass="44536">MKSQSLTKTLFRSIVFFGILSIYFWSCSPKEDADPTPAKPVTQVDIPVIDGKIEAFLASYKIPGASLAISKNGKLVYKKGYGKADVEGNVDMTTNHRMRVASVSKTFTGVAIMRLVQAGKLSLEDKVFGADGILGTTYGKKAYNDRVKSVTVKNLLQMTTGGWVLPNDRDAIDSNPAMNNTAFFNWMMDNAVLKYNPGSQYWYINTNYFIAARIVEKVSGKSFYQFMLDDFLTPLGIKSAVYGKSAMTNLHPDETKYYGQGGTKGYEYNLNIERRDGDGGLVINASDLLKFVLAIDGNPSRPDILDASTFQKFIEGSGPAPLNPNFGNGILKWNTRYLFYGALPGTRSSYMTENNGMAVALIFNGNADYTNNSVYNPFAQAHQALLVDLITKDLNVYLDIDQF</sequence>
<name>A0A9X2P652_9BACT</name>
<dbReference type="RefSeq" id="WP_258422280.1">
    <property type="nucleotide sequence ID" value="NZ_JANSUY010000002.1"/>
</dbReference>
<dbReference type="PANTHER" id="PTHR46825:SF9">
    <property type="entry name" value="BETA-LACTAMASE-RELATED DOMAIN-CONTAINING PROTEIN"/>
    <property type="match status" value="1"/>
</dbReference>
<feature type="domain" description="Beta-lactamase-related" evidence="1">
    <location>
        <begin position="50"/>
        <end position="368"/>
    </location>
</feature>
<gene>
    <name evidence="2" type="ORF">NU887_05095</name>
</gene>
<dbReference type="EMBL" id="JANSUY010000002">
    <property type="protein sequence ID" value="MCR9014400.1"/>
    <property type="molecule type" value="Genomic_DNA"/>
</dbReference>